<keyword evidence="2" id="KW-0732">Signal</keyword>
<evidence type="ECO:0000313" key="3">
    <source>
        <dbReference type="EMBL" id="CPR19337.1"/>
    </source>
</evidence>
<accession>A0A0D6JF92</accession>
<dbReference type="OrthoDB" id="7346546at2"/>
<evidence type="ECO:0000313" key="4">
    <source>
        <dbReference type="Proteomes" id="UP000033187"/>
    </source>
</evidence>
<protein>
    <recommendedName>
        <fullName evidence="5">DUF2796 domain-containing protein</fullName>
    </recommendedName>
</protein>
<name>A0A0D6JF92_9HYPH</name>
<evidence type="ECO:0008006" key="5">
    <source>
        <dbReference type="Google" id="ProtNLM"/>
    </source>
</evidence>
<dbReference type="Pfam" id="PF10986">
    <property type="entry name" value="ZrgA"/>
    <property type="match status" value="1"/>
</dbReference>
<dbReference type="InterPro" id="IPR021253">
    <property type="entry name" value="ZrgA-like"/>
</dbReference>
<dbReference type="KEGG" id="fiy:BN1229_v1_2117"/>
<dbReference type="EMBL" id="LN829119">
    <property type="protein sequence ID" value="CPR19337.1"/>
    <property type="molecule type" value="Genomic_DNA"/>
</dbReference>
<dbReference type="AlphaFoldDB" id="A0A0D6JF92"/>
<evidence type="ECO:0000256" key="1">
    <source>
        <dbReference type="SAM" id="MobiDB-lite"/>
    </source>
</evidence>
<dbReference type="Proteomes" id="UP000033187">
    <property type="component" value="Chromosome 1"/>
</dbReference>
<organism evidence="3 4">
    <name type="scientific">Candidatus Filomicrobium marinum</name>
    <dbReference type="NCBI Taxonomy" id="1608628"/>
    <lineage>
        <taxon>Bacteria</taxon>
        <taxon>Pseudomonadati</taxon>
        <taxon>Pseudomonadota</taxon>
        <taxon>Alphaproteobacteria</taxon>
        <taxon>Hyphomicrobiales</taxon>
        <taxon>Hyphomicrobiaceae</taxon>
        <taxon>Filomicrobium</taxon>
    </lineage>
</organism>
<gene>
    <name evidence="3" type="ORF">YBN1229_v1_2117</name>
</gene>
<keyword evidence="4" id="KW-1185">Reference proteome</keyword>
<sequence length="217" mass="23658">MRTSTIYGATILSAMAVMVSNVHAQHRELGAHEHGQGILNIAVEGQRVSMELSAPGADIVGFEHDATTDDQKAALKTAKEKLSEALSLFRLSGKAGCKVAETEVTFQTEEDGDHKDHHEHASEAAAGHDDAHKHEAHAKEHDHDHADHNDKHAHHAEFRATYDIKCETPAALTGIAFGYFDMFKNAQRLKVNVVTDKGQTSLQATREKPEVSLSGLM</sequence>
<feature type="compositionally biased region" description="Basic and acidic residues" evidence="1">
    <location>
        <begin position="112"/>
        <end position="148"/>
    </location>
</feature>
<dbReference type="RefSeq" id="WP_052743829.1">
    <property type="nucleotide sequence ID" value="NZ_LN829118.1"/>
</dbReference>
<feature type="region of interest" description="Disordered" evidence="1">
    <location>
        <begin position="108"/>
        <end position="148"/>
    </location>
</feature>
<feature type="chain" id="PRO_5002306146" description="DUF2796 domain-containing protein" evidence="2">
    <location>
        <begin position="25"/>
        <end position="217"/>
    </location>
</feature>
<feature type="signal peptide" evidence="2">
    <location>
        <begin position="1"/>
        <end position="24"/>
    </location>
</feature>
<proteinExistence type="predicted"/>
<evidence type="ECO:0000256" key="2">
    <source>
        <dbReference type="SAM" id="SignalP"/>
    </source>
</evidence>
<reference evidence="4" key="1">
    <citation type="submission" date="2015-02" db="EMBL/GenBank/DDBJ databases">
        <authorList>
            <person name="Chooi Y.-H."/>
        </authorList>
    </citation>
    <scope>NUCLEOTIDE SEQUENCE [LARGE SCALE GENOMIC DNA]</scope>
    <source>
        <strain evidence="4">strain Y</strain>
    </source>
</reference>
<dbReference type="KEGG" id="fil:BN1229_v1_2117"/>